<dbReference type="PANTHER" id="PTHR42731">
    <property type="entry name" value="SLL1084 PROTEIN"/>
    <property type="match status" value="1"/>
</dbReference>
<dbReference type="RefSeq" id="WP_188595584.1">
    <property type="nucleotide sequence ID" value="NZ_BMNL01000001.1"/>
</dbReference>
<dbReference type="Proteomes" id="UP000610960">
    <property type="component" value="Unassembled WGS sequence"/>
</dbReference>
<accession>A0A830GRP9</accession>
<dbReference type="SFLD" id="SFLDG01082">
    <property type="entry name" value="B12-binding_domain_containing"/>
    <property type="match status" value="1"/>
</dbReference>
<dbReference type="InterPro" id="IPR007197">
    <property type="entry name" value="rSAM"/>
</dbReference>
<dbReference type="CDD" id="cd01335">
    <property type="entry name" value="Radical_SAM"/>
    <property type="match status" value="1"/>
</dbReference>
<reference evidence="2" key="1">
    <citation type="journal article" date="2014" name="Int. J. Syst. Evol. Microbiol.">
        <title>Complete genome sequence of Corynebacterium casei LMG S-19264T (=DSM 44701T), isolated from a smear-ripened cheese.</title>
        <authorList>
            <consortium name="US DOE Joint Genome Institute (JGI-PGF)"/>
            <person name="Walter F."/>
            <person name="Albersmeier A."/>
            <person name="Kalinowski J."/>
            <person name="Ruckert C."/>
        </authorList>
    </citation>
    <scope>NUCLEOTIDE SEQUENCE</scope>
    <source>
        <strain evidence="2">JCM 10088</strain>
    </source>
</reference>
<evidence type="ECO:0000313" key="3">
    <source>
        <dbReference type="Proteomes" id="UP000610960"/>
    </source>
</evidence>
<dbReference type="InterPro" id="IPR058240">
    <property type="entry name" value="rSAM_sf"/>
</dbReference>
<sequence>MVLANDGFDVVLTTDRSMMSNYHGKEFLGFLSTGPIFVTLGPFSFLSEKFHEWLAEPKVKTDKLGRPVQAPYGMRKVEAALIDAGIRAAIIDPDHVDKYLNRAKVLMLSHHDYFGLNPPSSTWAVIVGKEPLNALTFKKFMMRIKPKIDEAKAKNGLKVFVGGPSAWQWLYFPELMNYFGIDMVFDGEAEKLVVDMVERAINGEPIPKYLYVGRRDVPSVDEISTIKGASVNGLIEIGRGCPRGCSFCSVTLRPMRWYPLSKIEEELKVNVRNGVVNGLIHSDDVPLYGSDSIEPDMDKLIALHKLVKSYYKTIAWSHTTLGGFLYGETKYKMGTRLAEIIEDENQDWWGAEVGLETGSRRLAKMIMPGKAAPYKIEDWWTVVTEGLSVMHEVKLIPAVTMIIGLPGETPDDVMETIELVDRMRPYRSLLVPLFYVPMNHVRSDKGGWLYKYNLLPEHIELLKAVFHHSIYWAKDIVNKFYLKGAMNAPVRAAVNYFINYVDKRVSKLEDQLDEIVENMSKQRSETKMTPVKLINEIESSASK</sequence>
<dbReference type="OrthoDB" id="358785at2157"/>
<dbReference type="PROSITE" id="PS51918">
    <property type="entry name" value="RADICAL_SAM"/>
    <property type="match status" value="1"/>
</dbReference>
<dbReference type="SFLD" id="SFLDS00029">
    <property type="entry name" value="Radical_SAM"/>
    <property type="match status" value="1"/>
</dbReference>
<comment type="caution">
    <text evidence="2">The sequence shown here is derived from an EMBL/GenBank/DDBJ whole genome shotgun (WGS) entry which is preliminary data.</text>
</comment>
<keyword evidence="3" id="KW-1185">Reference proteome</keyword>
<dbReference type="GO" id="GO:0003824">
    <property type="term" value="F:catalytic activity"/>
    <property type="evidence" value="ECO:0007669"/>
    <property type="project" value="InterPro"/>
</dbReference>
<reference evidence="2" key="2">
    <citation type="submission" date="2020-09" db="EMBL/GenBank/DDBJ databases">
        <authorList>
            <person name="Sun Q."/>
            <person name="Ohkuma M."/>
        </authorList>
    </citation>
    <scope>NUCLEOTIDE SEQUENCE</scope>
    <source>
        <strain evidence="2">JCM 10088</strain>
    </source>
</reference>
<feature type="domain" description="Radical SAM core" evidence="1">
    <location>
        <begin position="227"/>
        <end position="474"/>
    </location>
</feature>
<gene>
    <name evidence="2" type="ORF">GCM10007981_01710</name>
</gene>
<organism evidence="2 3">
    <name type="scientific">Thermocladium modestius</name>
    <dbReference type="NCBI Taxonomy" id="62609"/>
    <lineage>
        <taxon>Archaea</taxon>
        <taxon>Thermoproteota</taxon>
        <taxon>Thermoprotei</taxon>
        <taxon>Thermoproteales</taxon>
        <taxon>Thermoproteaceae</taxon>
        <taxon>Thermocladium</taxon>
    </lineage>
</organism>
<dbReference type="SUPFAM" id="SSF102114">
    <property type="entry name" value="Radical SAM enzymes"/>
    <property type="match status" value="1"/>
</dbReference>
<name>A0A830GRP9_9CREN</name>
<evidence type="ECO:0000313" key="2">
    <source>
        <dbReference type="EMBL" id="GGP19159.1"/>
    </source>
</evidence>
<dbReference type="SMART" id="SM00729">
    <property type="entry name" value="Elp3"/>
    <property type="match status" value="1"/>
</dbReference>
<dbReference type="Gene3D" id="3.80.30.20">
    <property type="entry name" value="tm_1862 like domain"/>
    <property type="match status" value="1"/>
</dbReference>
<dbReference type="EMBL" id="BMNL01000001">
    <property type="protein sequence ID" value="GGP19159.1"/>
    <property type="molecule type" value="Genomic_DNA"/>
</dbReference>
<proteinExistence type="predicted"/>
<evidence type="ECO:0000259" key="1">
    <source>
        <dbReference type="PROSITE" id="PS51918"/>
    </source>
</evidence>
<dbReference type="InterPro" id="IPR023404">
    <property type="entry name" value="rSAM_horseshoe"/>
</dbReference>
<dbReference type="AlphaFoldDB" id="A0A830GRP9"/>
<protein>
    <submittedName>
        <fullName evidence="2">Radical SAM protein</fullName>
    </submittedName>
</protein>
<dbReference type="PANTHER" id="PTHR42731:SF4">
    <property type="entry name" value="RADICAL SAM DOMAIN PROTEIN"/>
    <property type="match status" value="1"/>
</dbReference>
<dbReference type="GO" id="GO:0051536">
    <property type="term" value="F:iron-sulfur cluster binding"/>
    <property type="evidence" value="ECO:0007669"/>
    <property type="project" value="InterPro"/>
</dbReference>
<dbReference type="InterPro" id="IPR006638">
    <property type="entry name" value="Elp3/MiaA/NifB-like_rSAM"/>
</dbReference>
<dbReference type="Pfam" id="PF04055">
    <property type="entry name" value="Radical_SAM"/>
    <property type="match status" value="1"/>
</dbReference>